<dbReference type="SUPFAM" id="SSF116842">
    <property type="entry name" value="XseB-like"/>
    <property type="match status" value="1"/>
</dbReference>
<keyword evidence="2 6" id="KW-0963">Cytoplasm</keyword>
<dbReference type="AlphaFoldDB" id="A0A9D1DJY7"/>
<protein>
    <recommendedName>
        <fullName evidence="6">Exodeoxyribonuclease 7 small subunit</fullName>
        <ecNumber evidence="6">3.1.11.6</ecNumber>
    </recommendedName>
    <alternativeName>
        <fullName evidence="6">Exodeoxyribonuclease VII small subunit</fullName>
        <shortName evidence="6">Exonuclease VII small subunit</shortName>
    </alternativeName>
</protein>
<dbReference type="EMBL" id="DVHH01000020">
    <property type="protein sequence ID" value="HIR54152.1"/>
    <property type="molecule type" value="Genomic_DNA"/>
</dbReference>
<keyword evidence="5 6" id="KW-0269">Exonuclease</keyword>
<dbReference type="Gene3D" id="1.10.287.1040">
    <property type="entry name" value="Exonuclease VII, small subunit"/>
    <property type="match status" value="1"/>
</dbReference>
<comment type="catalytic activity">
    <reaction evidence="6">
        <text>Exonucleolytic cleavage in either 5'- to 3'- or 3'- to 5'-direction to yield nucleoside 5'-phosphates.</text>
        <dbReference type="EC" id="3.1.11.6"/>
    </reaction>
</comment>
<dbReference type="EC" id="3.1.11.6" evidence="6"/>
<dbReference type="InterPro" id="IPR037004">
    <property type="entry name" value="Exonuc_VII_ssu_sf"/>
</dbReference>
<evidence type="ECO:0000313" key="9">
    <source>
        <dbReference type="Proteomes" id="UP000824238"/>
    </source>
</evidence>
<gene>
    <name evidence="6 8" type="primary">xseB</name>
    <name evidence="8" type="ORF">IAD36_00895</name>
</gene>
<evidence type="ECO:0000256" key="4">
    <source>
        <dbReference type="ARBA" id="ARBA00022801"/>
    </source>
</evidence>
<comment type="function">
    <text evidence="6">Bidirectionally degrades single-stranded DNA into large acid-insoluble oligonucleotides, which are then degraded further into small acid-soluble oligonucleotides.</text>
</comment>
<dbReference type="GO" id="GO:0006308">
    <property type="term" value="P:DNA catabolic process"/>
    <property type="evidence" value="ECO:0007669"/>
    <property type="project" value="UniProtKB-UniRule"/>
</dbReference>
<sequence>MAAKKKSFEESLARLGEVVRTLERGDAPLADSLKLFEEGAALITACTKELDEAEQKVVKLRKGPDGEPEELPFEEGAE</sequence>
<comment type="similarity">
    <text evidence="1 6">Belongs to the XseB family.</text>
</comment>
<organism evidence="8 9">
    <name type="scientific">Candidatus Scatomorpha intestinigallinarum</name>
    <dbReference type="NCBI Taxonomy" id="2840923"/>
    <lineage>
        <taxon>Bacteria</taxon>
        <taxon>Bacillati</taxon>
        <taxon>Bacillota</taxon>
        <taxon>Clostridia</taxon>
        <taxon>Eubacteriales</taxon>
        <taxon>Candidatus Scatomorpha</taxon>
    </lineage>
</organism>
<accession>A0A9D1DJY7</accession>
<keyword evidence="3 6" id="KW-0540">Nuclease</keyword>
<comment type="subunit">
    <text evidence="6">Heterooligomer composed of large and small subunits.</text>
</comment>
<evidence type="ECO:0000256" key="1">
    <source>
        <dbReference type="ARBA" id="ARBA00009998"/>
    </source>
</evidence>
<dbReference type="GO" id="GO:0009318">
    <property type="term" value="C:exodeoxyribonuclease VII complex"/>
    <property type="evidence" value="ECO:0007669"/>
    <property type="project" value="UniProtKB-UniRule"/>
</dbReference>
<dbReference type="Proteomes" id="UP000824238">
    <property type="component" value="Unassembled WGS sequence"/>
</dbReference>
<comment type="caution">
    <text evidence="8">The sequence shown here is derived from an EMBL/GenBank/DDBJ whole genome shotgun (WGS) entry which is preliminary data.</text>
</comment>
<dbReference type="HAMAP" id="MF_00337">
    <property type="entry name" value="Exonuc_7_S"/>
    <property type="match status" value="1"/>
</dbReference>
<reference evidence="8" key="2">
    <citation type="journal article" date="2021" name="PeerJ">
        <title>Extensive microbial diversity within the chicken gut microbiome revealed by metagenomics and culture.</title>
        <authorList>
            <person name="Gilroy R."/>
            <person name="Ravi A."/>
            <person name="Getino M."/>
            <person name="Pursley I."/>
            <person name="Horton D.L."/>
            <person name="Alikhan N.F."/>
            <person name="Baker D."/>
            <person name="Gharbi K."/>
            <person name="Hall N."/>
            <person name="Watson M."/>
            <person name="Adriaenssens E.M."/>
            <person name="Foster-Nyarko E."/>
            <person name="Jarju S."/>
            <person name="Secka A."/>
            <person name="Antonio M."/>
            <person name="Oren A."/>
            <person name="Chaudhuri R.R."/>
            <person name="La Ragione R."/>
            <person name="Hildebrand F."/>
            <person name="Pallen M.J."/>
        </authorList>
    </citation>
    <scope>NUCLEOTIDE SEQUENCE</scope>
    <source>
        <strain evidence="8">ChiGjej3B3-7149</strain>
    </source>
</reference>
<name>A0A9D1DJY7_9FIRM</name>
<evidence type="ECO:0000313" key="8">
    <source>
        <dbReference type="EMBL" id="HIR54152.1"/>
    </source>
</evidence>
<dbReference type="Pfam" id="PF02609">
    <property type="entry name" value="Exonuc_VII_S"/>
    <property type="match status" value="1"/>
</dbReference>
<proteinExistence type="inferred from homology"/>
<comment type="subcellular location">
    <subcellularLocation>
        <location evidence="6">Cytoplasm</location>
    </subcellularLocation>
</comment>
<evidence type="ECO:0000256" key="5">
    <source>
        <dbReference type="ARBA" id="ARBA00022839"/>
    </source>
</evidence>
<dbReference type="NCBIfam" id="TIGR01280">
    <property type="entry name" value="xseB"/>
    <property type="match status" value="1"/>
</dbReference>
<feature type="compositionally biased region" description="Acidic residues" evidence="7">
    <location>
        <begin position="66"/>
        <end position="78"/>
    </location>
</feature>
<dbReference type="InterPro" id="IPR003761">
    <property type="entry name" value="Exonuc_VII_S"/>
</dbReference>
<dbReference type="GO" id="GO:0005829">
    <property type="term" value="C:cytosol"/>
    <property type="evidence" value="ECO:0007669"/>
    <property type="project" value="TreeGrafter"/>
</dbReference>
<dbReference type="GO" id="GO:0008855">
    <property type="term" value="F:exodeoxyribonuclease VII activity"/>
    <property type="evidence" value="ECO:0007669"/>
    <property type="project" value="UniProtKB-UniRule"/>
</dbReference>
<dbReference type="PIRSF" id="PIRSF006488">
    <property type="entry name" value="Exonuc_VII_S"/>
    <property type="match status" value="1"/>
</dbReference>
<evidence type="ECO:0000256" key="7">
    <source>
        <dbReference type="SAM" id="MobiDB-lite"/>
    </source>
</evidence>
<evidence type="ECO:0000256" key="2">
    <source>
        <dbReference type="ARBA" id="ARBA00022490"/>
    </source>
</evidence>
<evidence type="ECO:0000256" key="3">
    <source>
        <dbReference type="ARBA" id="ARBA00022722"/>
    </source>
</evidence>
<evidence type="ECO:0000256" key="6">
    <source>
        <dbReference type="HAMAP-Rule" id="MF_00337"/>
    </source>
</evidence>
<keyword evidence="4 6" id="KW-0378">Hydrolase</keyword>
<feature type="region of interest" description="Disordered" evidence="7">
    <location>
        <begin position="59"/>
        <end position="78"/>
    </location>
</feature>
<reference evidence="8" key="1">
    <citation type="submission" date="2020-10" db="EMBL/GenBank/DDBJ databases">
        <authorList>
            <person name="Gilroy R."/>
        </authorList>
    </citation>
    <scope>NUCLEOTIDE SEQUENCE</scope>
    <source>
        <strain evidence="8">ChiGjej3B3-7149</strain>
    </source>
</reference>
<dbReference type="PANTHER" id="PTHR34137:SF1">
    <property type="entry name" value="EXODEOXYRIBONUCLEASE 7 SMALL SUBUNIT"/>
    <property type="match status" value="1"/>
</dbReference>
<dbReference type="PANTHER" id="PTHR34137">
    <property type="entry name" value="EXODEOXYRIBONUCLEASE 7 SMALL SUBUNIT"/>
    <property type="match status" value="1"/>
</dbReference>